<proteinExistence type="predicted"/>
<reference evidence="1 2" key="1">
    <citation type="submission" date="2020-04" db="EMBL/GenBank/DDBJ databases">
        <title>Paraburkholderia sp. RP-4-7 isolated from soil.</title>
        <authorList>
            <person name="Dahal R.H."/>
        </authorList>
    </citation>
    <scope>NUCLEOTIDE SEQUENCE [LARGE SCALE GENOMIC DNA]</scope>
    <source>
        <strain evidence="1 2">RP-4-7</strain>
    </source>
</reference>
<protein>
    <submittedName>
        <fullName evidence="1">Uncharacterized protein</fullName>
    </submittedName>
</protein>
<dbReference type="Proteomes" id="UP000544134">
    <property type="component" value="Unassembled WGS sequence"/>
</dbReference>
<gene>
    <name evidence="1" type="ORF">HHL24_31440</name>
</gene>
<organism evidence="1 2">
    <name type="scientific">Paraburkholderia polaris</name>
    <dbReference type="NCBI Taxonomy" id="2728848"/>
    <lineage>
        <taxon>Bacteria</taxon>
        <taxon>Pseudomonadati</taxon>
        <taxon>Pseudomonadota</taxon>
        <taxon>Betaproteobacteria</taxon>
        <taxon>Burkholderiales</taxon>
        <taxon>Burkholderiaceae</taxon>
        <taxon>Paraburkholderia</taxon>
    </lineage>
</organism>
<dbReference type="EMBL" id="JABBGJ010000040">
    <property type="protein sequence ID" value="NMM02424.1"/>
    <property type="molecule type" value="Genomic_DNA"/>
</dbReference>
<accession>A0A848IRK9</accession>
<name>A0A848IRK9_9BURK</name>
<evidence type="ECO:0000313" key="1">
    <source>
        <dbReference type="EMBL" id="NMM02424.1"/>
    </source>
</evidence>
<evidence type="ECO:0000313" key="2">
    <source>
        <dbReference type="Proteomes" id="UP000544134"/>
    </source>
</evidence>
<comment type="caution">
    <text evidence="1">The sequence shown here is derived from an EMBL/GenBank/DDBJ whole genome shotgun (WGS) entry which is preliminary data.</text>
</comment>
<keyword evidence="2" id="KW-1185">Reference proteome</keyword>
<dbReference type="RefSeq" id="WP_169489217.1">
    <property type="nucleotide sequence ID" value="NZ_JABBGJ010000040.1"/>
</dbReference>
<sequence>MIAVVDISDLNDEDRDTADALRQLLGQTFADRYIDFCRLTNGALPLRVTRPLAAHAIREFESSLRSALIVHGERATEETVDQLTLQQVSEYLSTLNFNRSAIDRALKALRPQDTHKTSIVRVLSWLGFEAGGVVAKAWMSLVQVFGRAHERSFHHLLEIDDEFRSELQQPFQLVVREVVRALRAKYSALMLRVEELTAMSDKGHAVALFEDEIPGAPPLQWHFFQRLDGDQWLPHLANKRLLRPPSVHAISTFPFGPWPAGGYLLRITTSADPDTRQGVVQALRESVDAFRPDVRSMAIEILAKLPADEATRFSSIVAAWLDRDARYLPLHGVEKLVTQLADSGEIDAALEIAGRLLQLFEDKGGIGTLYARSMYEYTVPRLAQALAPTCGTNVLSLFISLLRQAALITGKFVDSPRIDHTRYTVGDITDDQFAPHDVYSALTSTVRNVGEILVDCDATLMTPVLEALTSADMDICRRLALHLLARSPEAAPQLAEAWLMDVELMEAETDEYARLAIAWYPKLESGNQELLINAVRAIPSRYHDAWKARRGGKVSEEDEEAFDLLTVRDAVWKWRSVLPFALREEVEKTTSRFNEMEASRRIAGHERPEAPWRATDYSSRSTNETVDFIVGLRGSRHHDQPTLDALAQEWRIAVFQQPAKFALVAAQLTRAPAMFVTPLLEGLSGAVKNKISISWKAPLELIDGILQSDQRADASAVDTGWIEMAKASIELVKSFLLPDAVSSDPIDIATLRKVVLTSLDRIPREADAVEERERFRRDSFLTAKETYCGGAIELAIWWVLWISARESSDAEQSNTQALAPFDDVESAVNREIADSSVNGEFARAIVGRYLPNLYHYTPGWVRENLNQIFGPAHGDVQEAAWSAYILHAWPHIDLYQNLQCLYEVEVSKVDLYREVDGGYRVKRLGEHLLLLYLYGSTPLADLPLEEFLAKATDELRRHLMLTVDQHLRLDLARFPTSARKRALRYWENRLEIASKSTSPDDFESELGTIGCWVGNSNVETSWLLDQLSQMLYAGFGPSMAFNVVSWLAKVCEQDIDKSSQILERLIDHRVVGHDTLLTQREAIRCILSGALACGRLDVIERANRIISVLATKGETDYLDLARSAASLGPKSR</sequence>
<dbReference type="AlphaFoldDB" id="A0A848IRK9"/>